<evidence type="ECO:0000313" key="1">
    <source>
        <dbReference type="EMBL" id="QLB61629.1"/>
    </source>
</evidence>
<organism evidence="1 2">
    <name type="scientific">Paraburkholderia caribensis</name>
    <dbReference type="NCBI Taxonomy" id="75105"/>
    <lineage>
        <taxon>Bacteria</taxon>
        <taxon>Pseudomonadati</taxon>
        <taxon>Pseudomonadota</taxon>
        <taxon>Betaproteobacteria</taxon>
        <taxon>Burkholderiales</taxon>
        <taxon>Burkholderiaceae</taxon>
        <taxon>Paraburkholderia</taxon>
    </lineage>
</organism>
<dbReference type="AlphaFoldDB" id="A0A9Q6RZ94"/>
<name>A0A9Q6RZ94_9BURK</name>
<accession>A0A9Q6RZ94</accession>
<protein>
    <submittedName>
        <fullName evidence="1">Uncharacterized protein</fullName>
    </submittedName>
</protein>
<reference evidence="1 2" key="1">
    <citation type="journal article" date="2014" name="Genome Announc.">
        <title>Draft Genome Sequence of the Haloacid-Degrading Burkholderia caribensis Strain MBA4.</title>
        <authorList>
            <person name="Pan Y."/>
            <person name="Kong K.F."/>
            <person name="Tsang J.S."/>
        </authorList>
    </citation>
    <scope>NUCLEOTIDE SEQUENCE [LARGE SCALE GENOMIC DNA]</scope>
    <source>
        <strain evidence="1 2">852011</strain>
    </source>
</reference>
<sequence length="79" mass="9022">MQNPKLLHGLLDDLELIDAATEAKDAFVERWRRLRPQESYPCPICFTRGEEQPLAVLSGQMARYACPACRTLYALPLEM</sequence>
<gene>
    <name evidence="1" type="ORF">A9O66_04050</name>
</gene>
<dbReference type="Proteomes" id="UP000509548">
    <property type="component" value="Chromosome 1"/>
</dbReference>
<proteinExistence type="predicted"/>
<dbReference type="EMBL" id="CP015958">
    <property type="protein sequence ID" value="QLB61629.1"/>
    <property type="molecule type" value="Genomic_DNA"/>
</dbReference>
<evidence type="ECO:0000313" key="2">
    <source>
        <dbReference type="Proteomes" id="UP000509548"/>
    </source>
</evidence>